<gene>
    <name evidence="1" type="ORF">MKS88_004902</name>
</gene>
<proteinExistence type="predicted"/>
<dbReference type="EMBL" id="CM043781">
    <property type="protein sequence ID" value="KAI4835689.1"/>
    <property type="molecule type" value="Genomic_DNA"/>
</dbReference>
<keyword evidence="2" id="KW-1185">Reference proteome</keyword>
<organism evidence="1 2">
    <name type="scientific">Plasmodium brasilianum</name>
    <dbReference type="NCBI Taxonomy" id="5824"/>
    <lineage>
        <taxon>Eukaryota</taxon>
        <taxon>Sar</taxon>
        <taxon>Alveolata</taxon>
        <taxon>Apicomplexa</taxon>
        <taxon>Aconoidasida</taxon>
        <taxon>Haemosporida</taxon>
        <taxon>Plasmodiidae</taxon>
        <taxon>Plasmodium</taxon>
        <taxon>Plasmodium (Plasmodium)</taxon>
    </lineage>
</organism>
<evidence type="ECO:0000313" key="2">
    <source>
        <dbReference type="Proteomes" id="UP001056978"/>
    </source>
</evidence>
<comment type="caution">
    <text evidence="1">The sequence shown here is derived from an EMBL/GenBank/DDBJ whole genome shotgun (WGS) entry which is preliminary data.</text>
</comment>
<evidence type="ECO:0000313" key="1">
    <source>
        <dbReference type="EMBL" id="KAI4835689.1"/>
    </source>
</evidence>
<sequence>MNRNIIKAIYDLCINGKDNYNLLKYNPSNYLKKKILKHKREKEISKILNSFAKLFSKDNTAMSPLSNISGYYIINKNILLNSNNYRKELHVKCKIFHEPILFLINEYKNEIITKNVCKRERNYRCILNIFEDSIFKKEKSF</sequence>
<name>A0ACB9Y4K5_PLABR</name>
<accession>A0ACB9Y4K5</accession>
<dbReference type="Proteomes" id="UP001056978">
    <property type="component" value="Chromosome 13"/>
</dbReference>
<reference evidence="1" key="1">
    <citation type="submission" date="2022-06" db="EMBL/GenBank/DDBJ databases">
        <title>The First Complete Genome of the Simian Malaria Parasite Plasmodium brasilianum.</title>
        <authorList>
            <person name="Bajic M."/>
            <person name="Ravishankar S."/>
        </authorList>
    </citation>
    <scope>NUCLEOTIDE SEQUENCE</scope>
    <source>
        <strain evidence="1">Bolivian I</strain>
    </source>
</reference>
<protein>
    <submittedName>
        <fullName evidence="1">Uncharacterized protein</fullName>
    </submittedName>
</protein>